<gene>
    <name evidence="1" type="ORF">TNCT_350731</name>
</gene>
<sequence length="94" mass="11063">MALSSYALSPIETMPTLRFSQCRWVLILPHQQPRFENRVIIKAINTEAQFLNDVIFRYGDAQHFRIRITRYVTSFLFVIAKSHQSRSTCNRGCR</sequence>
<protein>
    <submittedName>
        <fullName evidence="1">Uncharacterized protein</fullName>
    </submittedName>
</protein>
<comment type="caution">
    <text evidence="1">The sequence shown here is derived from an EMBL/GenBank/DDBJ whole genome shotgun (WGS) entry which is preliminary data.</text>
</comment>
<evidence type="ECO:0000313" key="2">
    <source>
        <dbReference type="Proteomes" id="UP000887116"/>
    </source>
</evidence>
<accession>A0A8X6L5R3</accession>
<keyword evidence="2" id="KW-1185">Reference proteome</keyword>
<name>A0A8X6L5R3_TRICU</name>
<proteinExistence type="predicted"/>
<dbReference type="AlphaFoldDB" id="A0A8X6L5R3"/>
<dbReference type="EMBL" id="BMAO01024752">
    <property type="protein sequence ID" value="GFQ97504.1"/>
    <property type="molecule type" value="Genomic_DNA"/>
</dbReference>
<reference evidence="1" key="1">
    <citation type="submission" date="2020-07" db="EMBL/GenBank/DDBJ databases">
        <title>Multicomponent nature underlies the extraordinary mechanical properties of spider dragline silk.</title>
        <authorList>
            <person name="Kono N."/>
            <person name="Nakamura H."/>
            <person name="Mori M."/>
            <person name="Yoshida Y."/>
            <person name="Ohtoshi R."/>
            <person name="Malay A.D."/>
            <person name="Moran D.A.P."/>
            <person name="Tomita M."/>
            <person name="Numata K."/>
            <person name="Arakawa K."/>
        </authorList>
    </citation>
    <scope>NUCLEOTIDE SEQUENCE</scope>
</reference>
<organism evidence="1 2">
    <name type="scientific">Trichonephila clavata</name>
    <name type="common">Joro spider</name>
    <name type="synonym">Nephila clavata</name>
    <dbReference type="NCBI Taxonomy" id="2740835"/>
    <lineage>
        <taxon>Eukaryota</taxon>
        <taxon>Metazoa</taxon>
        <taxon>Ecdysozoa</taxon>
        <taxon>Arthropoda</taxon>
        <taxon>Chelicerata</taxon>
        <taxon>Arachnida</taxon>
        <taxon>Araneae</taxon>
        <taxon>Araneomorphae</taxon>
        <taxon>Entelegynae</taxon>
        <taxon>Araneoidea</taxon>
        <taxon>Nephilidae</taxon>
        <taxon>Trichonephila</taxon>
    </lineage>
</organism>
<evidence type="ECO:0000313" key="1">
    <source>
        <dbReference type="EMBL" id="GFQ97504.1"/>
    </source>
</evidence>
<dbReference type="Proteomes" id="UP000887116">
    <property type="component" value="Unassembled WGS sequence"/>
</dbReference>